<comment type="catalytic activity">
    <reaction evidence="12 13">
        <text>Endonucleolytic cleavage at a junction such as a reciprocal single-stranded crossover between two homologous DNA duplexes (Holliday junction).</text>
        <dbReference type="EC" id="3.1.21.10"/>
    </reaction>
</comment>
<evidence type="ECO:0000256" key="12">
    <source>
        <dbReference type="ARBA" id="ARBA00029354"/>
    </source>
</evidence>
<keyword evidence="7 13" id="KW-0378">Hydrolase</keyword>
<comment type="subcellular location">
    <subcellularLocation>
        <location evidence="13">Cytoplasm</location>
    </subcellularLocation>
</comment>
<keyword evidence="10 13" id="KW-0233">DNA recombination</keyword>
<name>A0A940IIZ8_9BACT</name>
<dbReference type="Gene3D" id="3.30.420.10">
    <property type="entry name" value="Ribonuclease H-like superfamily/Ribonuclease H"/>
    <property type="match status" value="1"/>
</dbReference>
<evidence type="ECO:0000256" key="2">
    <source>
        <dbReference type="ARBA" id="ARBA00022490"/>
    </source>
</evidence>
<feature type="active site" evidence="13">
    <location>
        <position position="147"/>
    </location>
</feature>
<comment type="cofactor">
    <cofactor evidence="13">
        <name>Mg(2+)</name>
        <dbReference type="ChEBI" id="CHEBI:18420"/>
    </cofactor>
    <text evidence="13">Binds 2 Mg(2+) ion per subunit.</text>
</comment>
<comment type="similarity">
    <text evidence="1 13">Belongs to the RuvC family.</text>
</comment>
<dbReference type="GO" id="GO:0003677">
    <property type="term" value="F:DNA binding"/>
    <property type="evidence" value="ECO:0007669"/>
    <property type="project" value="UniProtKB-KW"/>
</dbReference>
<keyword evidence="2 13" id="KW-0963">Cytoplasm</keyword>
<evidence type="ECO:0000256" key="4">
    <source>
        <dbReference type="ARBA" id="ARBA00022723"/>
    </source>
</evidence>
<dbReference type="EMBL" id="JADILV010000067">
    <property type="protein sequence ID" value="MBO8484299.1"/>
    <property type="molecule type" value="Genomic_DNA"/>
</dbReference>
<dbReference type="Proteomes" id="UP000725002">
    <property type="component" value="Unassembled WGS sequence"/>
</dbReference>
<dbReference type="GO" id="GO:0006310">
    <property type="term" value="P:DNA recombination"/>
    <property type="evidence" value="ECO:0007669"/>
    <property type="project" value="UniProtKB-UniRule"/>
</dbReference>
<dbReference type="EC" id="3.1.21.10" evidence="13 14"/>
<dbReference type="InterPro" id="IPR002176">
    <property type="entry name" value="X-over_junc_endoDNase_RuvC"/>
</dbReference>
<comment type="caution">
    <text evidence="15">The sequence shown here is derived from an EMBL/GenBank/DDBJ whole genome shotgun (WGS) entry which is preliminary data.</text>
</comment>
<dbReference type="GO" id="GO:0000287">
    <property type="term" value="F:magnesium ion binding"/>
    <property type="evidence" value="ECO:0007669"/>
    <property type="project" value="UniProtKB-UniRule"/>
</dbReference>
<dbReference type="HAMAP" id="MF_00034">
    <property type="entry name" value="RuvC"/>
    <property type="match status" value="1"/>
</dbReference>
<keyword evidence="5 13" id="KW-0255">Endonuclease</keyword>
<keyword evidence="11 13" id="KW-0234">DNA repair</keyword>
<evidence type="ECO:0000256" key="8">
    <source>
        <dbReference type="ARBA" id="ARBA00022842"/>
    </source>
</evidence>
<evidence type="ECO:0000256" key="6">
    <source>
        <dbReference type="ARBA" id="ARBA00022763"/>
    </source>
</evidence>
<evidence type="ECO:0000313" key="16">
    <source>
        <dbReference type="Proteomes" id="UP000725002"/>
    </source>
</evidence>
<dbReference type="InterPro" id="IPR020563">
    <property type="entry name" value="X-over_junc_endoDNase_Mg_BS"/>
</dbReference>
<dbReference type="PRINTS" id="PR00696">
    <property type="entry name" value="RSOLVASERUVC"/>
</dbReference>
<dbReference type="GO" id="GO:0005737">
    <property type="term" value="C:cytoplasm"/>
    <property type="evidence" value="ECO:0007669"/>
    <property type="project" value="UniProtKB-SubCell"/>
</dbReference>
<feature type="binding site" evidence="13">
    <location>
        <position position="74"/>
    </location>
    <ligand>
        <name>Mg(2+)</name>
        <dbReference type="ChEBI" id="CHEBI:18420"/>
        <label>2</label>
    </ligand>
</feature>
<dbReference type="PROSITE" id="PS01321">
    <property type="entry name" value="RUVC"/>
    <property type="match status" value="1"/>
</dbReference>
<gene>
    <name evidence="13 15" type="primary">ruvC</name>
    <name evidence="15" type="ORF">IAB75_09340</name>
</gene>
<dbReference type="FunFam" id="3.30.420.10:FF:000002">
    <property type="entry name" value="Crossover junction endodeoxyribonuclease RuvC"/>
    <property type="match status" value="1"/>
</dbReference>
<organism evidence="15 16">
    <name type="scientific">Candidatus Cryptobacteroides avicola</name>
    <dbReference type="NCBI Taxonomy" id="2840757"/>
    <lineage>
        <taxon>Bacteria</taxon>
        <taxon>Pseudomonadati</taxon>
        <taxon>Bacteroidota</taxon>
        <taxon>Bacteroidia</taxon>
        <taxon>Bacteroidales</taxon>
        <taxon>Candidatus Cryptobacteroides</taxon>
    </lineage>
</organism>
<dbReference type="GO" id="GO:0006281">
    <property type="term" value="P:DNA repair"/>
    <property type="evidence" value="ECO:0007669"/>
    <property type="project" value="UniProtKB-UniRule"/>
</dbReference>
<feature type="binding site" evidence="13">
    <location>
        <position position="147"/>
    </location>
    <ligand>
        <name>Mg(2+)</name>
        <dbReference type="ChEBI" id="CHEBI:18420"/>
        <label>1</label>
    </ligand>
</feature>
<dbReference type="AlphaFoldDB" id="A0A940IIZ8"/>
<evidence type="ECO:0000256" key="7">
    <source>
        <dbReference type="ARBA" id="ARBA00022801"/>
    </source>
</evidence>
<feature type="binding site" evidence="13">
    <location>
        <position position="14"/>
    </location>
    <ligand>
        <name>Mg(2+)</name>
        <dbReference type="ChEBI" id="CHEBI:18420"/>
        <label>1</label>
    </ligand>
</feature>
<evidence type="ECO:0000256" key="1">
    <source>
        <dbReference type="ARBA" id="ARBA00009518"/>
    </source>
</evidence>
<dbReference type="PANTHER" id="PTHR30194">
    <property type="entry name" value="CROSSOVER JUNCTION ENDODEOXYRIBONUCLEASE RUVC"/>
    <property type="match status" value="1"/>
</dbReference>
<evidence type="ECO:0000256" key="3">
    <source>
        <dbReference type="ARBA" id="ARBA00022722"/>
    </source>
</evidence>
<reference evidence="15" key="2">
    <citation type="journal article" date="2021" name="PeerJ">
        <title>Extensive microbial diversity within the chicken gut microbiome revealed by metagenomics and culture.</title>
        <authorList>
            <person name="Gilroy R."/>
            <person name="Ravi A."/>
            <person name="Getino M."/>
            <person name="Pursley I."/>
            <person name="Horton D.L."/>
            <person name="Alikhan N.F."/>
            <person name="Baker D."/>
            <person name="Gharbi K."/>
            <person name="Hall N."/>
            <person name="Watson M."/>
            <person name="Adriaenssens E.M."/>
            <person name="Foster-Nyarko E."/>
            <person name="Jarju S."/>
            <person name="Secka A."/>
            <person name="Antonio M."/>
            <person name="Oren A."/>
            <person name="Chaudhuri R.R."/>
            <person name="La Ragione R."/>
            <person name="Hildebrand F."/>
            <person name="Pallen M.J."/>
        </authorList>
    </citation>
    <scope>NUCLEOTIDE SEQUENCE</scope>
    <source>
        <strain evidence="15">G3-8215</strain>
    </source>
</reference>
<comment type="function">
    <text evidence="13">The RuvA-RuvB-RuvC complex processes Holliday junction (HJ) DNA during genetic recombination and DNA repair. Endonuclease that resolves HJ intermediates. Cleaves cruciform DNA by making single-stranded nicks across the HJ at symmetrical positions within the homologous arms, yielding a 5'-phosphate and a 3'-hydroxyl group; requires a central core of homology in the junction. The consensus cleavage sequence is 5'-(A/T)TT(C/G)-3'. Cleavage occurs on the 3'-side of the TT dinucleotide at the point of strand exchange. HJ branch migration catalyzed by RuvA-RuvB allows RuvC to scan DNA until it finds its consensus sequence, where it cleaves and resolves the cruciform DNA.</text>
</comment>
<evidence type="ECO:0000256" key="9">
    <source>
        <dbReference type="ARBA" id="ARBA00023125"/>
    </source>
</evidence>
<dbReference type="GO" id="GO:0008821">
    <property type="term" value="F:crossover junction DNA endonuclease activity"/>
    <property type="evidence" value="ECO:0007669"/>
    <property type="project" value="UniProtKB-UniRule"/>
</dbReference>
<evidence type="ECO:0000313" key="15">
    <source>
        <dbReference type="EMBL" id="MBO8484299.1"/>
    </source>
</evidence>
<evidence type="ECO:0000256" key="14">
    <source>
        <dbReference type="NCBIfam" id="TIGR00228"/>
    </source>
</evidence>
<keyword evidence="3 13" id="KW-0540">Nuclease</keyword>
<keyword evidence="6 13" id="KW-0227">DNA damage</keyword>
<feature type="active site" evidence="13">
    <location>
        <position position="14"/>
    </location>
</feature>
<dbReference type="InterPro" id="IPR012337">
    <property type="entry name" value="RNaseH-like_sf"/>
</dbReference>
<comment type="subunit">
    <text evidence="13">Homodimer which binds Holliday junction (HJ) DNA. The HJ becomes 2-fold symmetrical on binding to RuvC with unstacked arms; it has a different conformation from HJ DNA in complex with RuvA. In the full resolvosome a probable DNA-RuvA(4)-RuvB(12)-RuvC(2) complex forms which resolves the HJ.</text>
</comment>
<keyword evidence="9 13" id="KW-0238">DNA-binding</keyword>
<dbReference type="SUPFAM" id="SSF53098">
    <property type="entry name" value="Ribonuclease H-like"/>
    <property type="match status" value="1"/>
</dbReference>
<dbReference type="CDD" id="cd16962">
    <property type="entry name" value="RuvC"/>
    <property type="match status" value="1"/>
</dbReference>
<dbReference type="InterPro" id="IPR036397">
    <property type="entry name" value="RNaseH_sf"/>
</dbReference>
<dbReference type="GO" id="GO:0048476">
    <property type="term" value="C:Holliday junction resolvase complex"/>
    <property type="evidence" value="ECO:0007669"/>
    <property type="project" value="UniProtKB-UniRule"/>
</dbReference>
<protein>
    <recommendedName>
        <fullName evidence="13 14">Crossover junction endodeoxyribonuclease RuvC</fullName>
        <ecNumber evidence="13 14">3.1.21.10</ecNumber>
    </recommendedName>
    <alternativeName>
        <fullName evidence="13">Holliday junction nuclease RuvC</fullName>
    </alternativeName>
    <alternativeName>
        <fullName evidence="13">Holliday junction resolvase RuvC</fullName>
    </alternativeName>
</protein>
<reference evidence="15" key="1">
    <citation type="submission" date="2020-10" db="EMBL/GenBank/DDBJ databases">
        <authorList>
            <person name="Gilroy R."/>
        </authorList>
    </citation>
    <scope>NUCLEOTIDE SEQUENCE</scope>
    <source>
        <strain evidence="15">G3-8215</strain>
    </source>
</reference>
<evidence type="ECO:0000256" key="5">
    <source>
        <dbReference type="ARBA" id="ARBA00022759"/>
    </source>
</evidence>
<feature type="active site" evidence="13">
    <location>
        <position position="74"/>
    </location>
</feature>
<keyword evidence="4 13" id="KW-0479">Metal-binding</keyword>
<dbReference type="NCBIfam" id="TIGR00228">
    <property type="entry name" value="ruvC"/>
    <property type="match status" value="1"/>
</dbReference>
<proteinExistence type="inferred from homology"/>
<dbReference type="PANTHER" id="PTHR30194:SF3">
    <property type="entry name" value="CROSSOVER JUNCTION ENDODEOXYRIBONUCLEASE RUVC"/>
    <property type="match status" value="1"/>
</dbReference>
<evidence type="ECO:0000256" key="13">
    <source>
        <dbReference type="HAMAP-Rule" id="MF_00034"/>
    </source>
</evidence>
<accession>A0A940IIZ8</accession>
<dbReference type="Pfam" id="PF02075">
    <property type="entry name" value="RuvC"/>
    <property type="match status" value="1"/>
</dbReference>
<evidence type="ECO:0000256" key="10">
    <source>
        <dbReference type="ARBA" id="ARBA00023172"/>
    </source>
</evidence>
<evidence type="ECO:0000256" key="11">
    <source>
        <dbReference type="ARBA" id="ARBA00023204"/>
    </source>
</evidence>
<keyword evidence="8 13" id="KW-0460">Magnesium</keyword>
<sequence length="188" mass="20698">MKARLQDKVILGIDPGTNILGYGVISIGLKGPEYMTMGTIDMRKEKDPFKKLDTIFTGTGRIMDLYHPDFVAIESPFYGKNAQVILKLGRAQGAAITAALHRGIPVEEYAPRKAKVAITGIGSASKEQVCNMIHKILNVDLAPEHLDATDALAIALCHYYQLTSPLTEVRSTSGWKKFIEDNPDRVKK</sequence>